<evidence type="ECO:0000313" key="3">
    <source>
        <dbReference type="Proteomes" id="UP000199664"/>
    </source>
</evidence>
<dbReference type="PROSITE" id="PS51318">
    <property type="entry name" value="TAT"/>
    <property type="match status" value="1"/>
</dbReference>
<evidence type="ECO:0000313" key="2">
    <source>
        <dbReference type="EMBL" id="SEL91374.1"/>
    </source>
</evidence>
<sequence length="81" mass="8974">MNRRSFIATLCGGLAASAAGVSLASAPVAAASLAPENAARLDAAPAEFSQYWRRPRRRRTVCSVRRNRYGRRVRVCRTVYY</sequence>
<evidence type="ECO:0000256" key="1">
    <source>
        <dbReference type="SAM" id="SignalP"/>
    </source>
</evidence>
<organism evidence="2 3">
    <name type="scientific">Bosea lupini</name>
    <dbReference type="NCBI Taxonomy" id="1036779"/>
    <lineage>
        <taxon>Bacteria</taxon>
        <taxon>Pseudomonadati</taxon>
        <taxon>Pseudomonadota</taxon>
        <taxon>Alphaproteobacteria</taxon>
        <taxon>Hyphomicrobiales</taxon>
        <taxon>Boseaceae</taxon>
        <taxon>Bosea</taxon>
    </lineage>
</organism>
<gene>
    <name evidence="2" type="ORF">SAMN04515666_106101</name>
</gene>
<dbReference type="AlphaFoldDB" id="A0A1H7U3G9"/>
<dbReference type="RefSeq" id="WP_100961654.1">
    <property type="nucleotide sequence ID" value="NZ_FOAN01000006.1"/>
</dbReference>
<dbReference type="STRING" id="1036779.SAMN04515666_106101"/>
<feature type="chain" id="PRO_5011605216" description="Tat (Twin-arginine translocation) pathway signal sequence" evidence="1">
    <location>
        <begin position="31"/>
        <end position="81"/>
    </location>
</feature>
<reference evidence="3" key="1">
    <citation type="submission" date="2016-10" db="EMBL/GenBank/DDBJ databases">
        <authorList>
            <person name="Varghese N."/>
            <person name="Submissions S."/>
        </authorList>
    </citation>
    <scope>NUCLEOTIDE SEQUENCE [LARGE SCALE GENOMIC DNA]</scope>
    <source>
        <strain evidence="3">LMG 26383,CCUG 61248,R- 45681</strain>
    </source>
</reference>
<dbReference type="InterPro" id="IPR006311">
    <property type="entry name" value="TAT_signal"/>
</dbReference>
<keyword evidence="1" id="KW-0732">Signal</keyword>
<feature type="signal peptide" evidence="1">
    <location>
        <begin position="1"/>
        <end position="30"/>
    </location>
</feature>
<proteinExistence type="predicted"/>
<accession>A0A1H7U3G9</accession>
<dbReference type="EMBL" id="FOAN01000006">
    <property type="protein sequence ID" value="SEL91374.1"/>
    <property type="molecule type" value="Genomic_DNA"/>
</dbReference>
<protein>
    <recommendedName>
        <fullName evidence="4">Tat (Twin-arginine translocation) pathway signal sequence</fullName>
    </recommendedName>
</protein>
<dbReference type="Proteomes" id="UP000199664">
    <property type="component" value="Unassembled WGS sequence"/>
</dbReference>
<keyword evidence="3" id="KW-1185">Reference proteome</keyword>
<name>A0A1H7U3G9_9HYPH</name>
<evidence type="ECO:0008006" key="4">
    <source>
        <dbReference type="Google" id="ProtNLM"/>
    </source>
</evidence>